<feature type="coiled-coil region" evidence="8">
    <location>
        <begin position="472"/>
        <end position="499"/>
    </location>
</feature>
<keyword evidence="8" id="KW-0175">Coiled coil</keyword>
<comment type="function">
    <text evidence="1">Exerts its effect at some terminal stage of cytochrome c oxidase synthesis, probably by being involved in the insertion of the copper B into subunit I.</text>
</comment>
<comment type="subunit">
    <text evidence="6">Interacts with CNNM4/ACDP4. Interacts with RANBP2.</text>
</comment>
<feature type="signal peptide" evidence="10">
    <location>
        <begin position="1"/>
        <end position="32"/>
    </location>
</feature>
<evidence type="ECO:0000256" key="2">
    <source>
        <dbReference type="ARBA" id="ARBA00004243"/>
    </source>
</evidence>
<dbReference type="GO" id="GO:0005507">
    <property type="term" value="F:copper ion binding"/>
    <property type="evidence" value="ECO:0007669"/>
    <property type="project" value="InterPro"/>
</dbReference>
<dbReference type="FunFam" id="2.60.370.10:FF:000001">
    <property type="entry name" value="COX11 cytochrome c oxidase assembly homolog"/>
    <property type="match status" value="1"/>
</dbReference>
<evidence type="ECO:0000313" key="12">
    <source>
        <dbReference type="WBParaSite" id="maker-uti_cns_0003819-snap-gene-0.2-mRNA-1"/>
    </source>
</evidence>
<name>A0A1I8GZT0_9PLAT</name>
<feature type="region of interest" description="Disordered" evidence="9">
    <location>
        <begin position="667"/>
        <end position="706"/>
    </location>
</feature>
<evidence type="ECO:0000256" key="4">
    <source>
        <dbReference type="ARBA" id="ARBA00022989"/>
    </source>
</evidence>
<keyword evidence="11" id="KW-1185">Reference proteome</keyword>
<dbReference type="Pfam" id="PF04442">
    <property type="entry name" value="CtaG_Cox11"/>
    <property type="match status" value="1"/>
</dbReference>
<keyword evidence="4" id="KW-1133">Transmembrane helix</keyword>
<dbReference type="SUPFAM" id="SSF110111">
    <property type="entry name" value="Ctag/Cox11"/>
    <property type="match status" value="1"/>
</dbReference>
<evidence type="ECO:0000256" key="6">
    <source>
        <dbReference type="ARBA" id="ARBA00063165"/>
    </source>
</evidence>
<evidence type="ECO:0000256" key="8">
    <source>
        <dbReference type="SAM" id="Coils"/>
    </source>
</evidence>
<keyword evidence="5" id="KW-0472">Membrane</keyword>
<keyword evidence="10" id="KW-0732">Signal</keyword>
<evidence type="ECO:0000256" key="10">
    <source>
        <dbReference type="SAM" id="SignalP"/>
    </source>
</evidence>
<evidence type="ECO:0000256" key="5">
    <source>
        <dbReference type="ARBA" id="ARBA00023136"/>
    </source>
</evidence>
<protein>
    <recommendedName>
        <fullName evidence="7">Cytochrome c oxidase assembly protein COX11, mitochondrial</fullName>
    </recommendedName>
</protein>
<evidence type="ECO:0000256" key="3">
    <source>
        <dbReference type="ARBA" id="ARBA00022692"/>
    </source>
</evidence>
<dbReference type="GO" id="GO:0005743">
    <property type="term" value="C:mitochondrial inner membrane"/>
    <property type="evidence" value="ECO:0007669"/>
    <property type="project" value="UniProtKB-SubCell"/>
</dbReference>
<dbReference type="InterPro" id="IPR007533">
    <property type="entry name" value="Cyt_c_oxidase_assmbl_CtaG"/>
</dbReference>
<dbReference type="Proteomes" id="UP000095280">
    <property type="component" value="Unplaced"/>
</dbReference>
<organism evidence="11 12">
    <name type="scientific">Macrostomum lignano</name>
    <dbReference type="NCBI Taxonomy" id="282301"/>
    <lineage>
        <taxon>Eukaryota</taxon>
        <taxon>Metazoa</taxon>
        <taxon>Spiralia</taxon>
        <taxon>Lophotrochozoa</taxon>
        <taxon>Platyhelminthes</taxon>
        <taxon>Rhabditophora</taxon>
        <taxon>Macrostomorpha</taxon>
        <taxon>Macrostomida</taxon>
        <taxon>Macrostomidae</taxon>
        <taxon>Macrostomum</taxon>
    </lineage>
</organism>
<dbReference type="NCBIfam" id="NF003465">
    <property type="entry name" value="PRK05089.1"/>
    <property type="match status" value="1"/>
</dbReference>
<dbReference type="Gene3D" id="2.60.370.10">
    <property type="entry name" value="Ctag/Cox11"/>
    <property type="match status" value="1"/>
</dbReference>
<dbReference type="PANTHER" id="PTHR21320">
    <property type="entry name" value="CYTOCHROME C OXIDASE ASSEMBLY PROTEIN COX11-RELATED"/>
    <property type="match status" value="1"/>
</dbReference>
<feature type="chain" id="PRO_5009319800" description="Cytochrome c oxidase assembly protein COX11, mitochondrial" evidence="10">
    <location>
        <begin position="33"/>
        <end position="1423"/>
    </location>
</feature>
<evidence type="ECO:0000256" key="7">
    <source>
        <dbReference type="ARBA" id="ARBA00068998"/>
    </source>
</evidence>
<keyword evidence="3" id="KW-0812">Transmembrane</keyword>
<dbReference type="WBParaSite" id="maker-uti_cns_0003819-snap-gene-0.2-mRNA-1">
    <property type="protein sequence ID" value="maker-uti_cns_0003819-snap-gene-0.2-mRNA-1"/>
    <property type="gene ID" value="maker-uti_cns_0003819-snap-gene-0.2"/>
</dbReference>
<sequence>VSRILGWKHSPVTVSCHSWLALSLACFANSAADSAAVACRCSHSRRRHSSRPRSPSRGASRKYPGWLWCLAGMLSRLMCDRCRLQLLLAGRQHQQFFRRFKSDTSARFGQNPGPGGPWQSRGKPAVDAGATATMYMSAAAVFMLGLSYASVPLYRKFCQITGTASNPLLARVDNIERVREMRPVADCPLVVNFIADTHSQLAWNFRPQQPRVQLVPGETVLVFYTARNPTDVPVTGIATYTVNPYQASQYFNKIQCFCFEEQRLNPGEEVDMPVFFYIDPEFINDPRLRDVRQITLSYCFFEAKEGLSLSSRSAKPDYQELMEQQLDDLRFHESRAELHRSVLSKFLGDSLAETVLSPDTLPELHSLVRLAVEQGFDTLDVAHLLEQKLAKSSKQASKAASAQRQIEKDSLEAKKFQAAAETLEANLQSLGFADNLTHESLIEAHLSNQHLAAEKQSLLAGMARFNGLSPDLTEARAEVEELEREVARLQAEIHEQGRFLLQRRLHPLVGQVLLQQAGVPRLIGSDVVIFVVVLCVRQCRSIRLPARPFLAILLPPTPPPPEPPPLIVGSSLAVSVLWPLPLSRLSASSALLQAAAPMPAVCRHENQDTHLKRRSSRANLPSARLRLRLMRQQRGAERSQRQLHFVFRPVVAADDVAADTQVAVPAAPVADSTSRGEEEPGSSRLATRSCPAARPAAPAAPPAVRHRRKTMAAMRKMDTITVTTTIARMIARLPSAVRGELPKNPPPPSSGARSTILMICPAAPRRLAAVGGDNPEPDKLSEIPGRVDLAGQGDAEQSGRRLVALQAVHHGAVGPVVRVLGAQAGHRASDRLLDGHVHLLSVRAGKHPLRTVVVDVQDGHSHVGRLATSGLVVTRQFGVLLHGECVVTRRELRRAVVDVLDVHHDGASRCPTPSLNVGQVAEVSGKHGQVELLLQLAVKAAPGPDCRGSAVDVEVPTGSRVQRIAQLGVVPGVGVPGLHLGQEEGRQRVFVFRQQHKERILQKLWRVVVLVANVDPHHDAVYAVRRAVVVAGDPHCEAGRLFAIECPVADHQEVALGGFVQRQDAELRRRLHATDSDSSLSSASKTSSEATVVPKAAFSASSKLPLLPPPPPPPKLTRVIFGGLSFSLTTSMRTLASAECLPSSNVRIAHTEPVRSSTRNISATLWLADTPRRKRSRSMSESSASVAFSRSSSRLSGEFSATLTSLGNRPNRGGLSLMSETLMLTAAGEGRRMAAVDSHKLRLVPRGDFPVEVGADLQPEAAGLPPSRVGQQVAELELVQAADQLVPLRGILGRLVGVHGNRQLESRANWRVLRHLQTEPRRVPTRRVVVQIDNSQVESDNFANLAGLGFVEHDDAEAELAVEIAQVLPVEGAELAGGELVRSVQLLADELLDVRHLGARGLLLNERVMKLGRLLLSRADAGR</sequence>
<proteinExistence type="inferred from homology"/>
<dbReference type="InterPro" id="IPR023471">
    <property type="entry name" value="CtaG/Cox11_dom_sf"/>
</dbReference>
<accession>A0A1I8GZT0</accession>
<evidence type="ECO:0000313" key="11">
    <source>
        <dbReference type="Proteomes" id="UP000095280"/>
    </source>
</evidence>
<dbReference type="PANTHER" id="PTHR21320:SF3">
    <property type="entry name" value="CYTOCHROME C OXIDASE ASSEMBLY PROTEIN COX11, MITOCHONDRIAL-RELATED"/>
    <property type="match status" value="1"/>
</dbReference>
<dbReference type="HAMAP" id="MF_00155">
    <property type="entry name" value="CtaG"/>
    <property type="match status" value="1"/>
</dbReference>
<reference evidence="12" key="1">
    <citation type="submission" date="2016-11" db="UniProtKB">
        <authorList>
            <consortium name="WormBaseParasite"/>
        </authorList>
    </citation>
    <scope>IDENTIFICATION</scope>
</reference>
<evidence type="ECO:0000256" key="1">
    <source>
        <dbReference type="ARBA" id="ARBA00004007"/>
    </source>
</evidence>
<evidence type="ECO:0000256" key="9">
    <source>
        <dbReference type="SAM" id="MobiDB-lite"/>
    </source>
</evidence>
<comment type="subcellular location">
    <subcellularLocation>
        <location evidence="2">Mitochondrion inner membrane</location>
        <topology evidence="2">Single-pass membrane protein</topology>
        <orientation evidence="2">Intermembrane side</orientation>
    </subcellularLocation>
</comment>